<evidence type="ECO:0008006" key="3">
    <source>
        <dbReference type="Google" id="ProtNLM"/>
    </source>
</evidence>
<comment type="caution">
    <text evidence="1">The sequence shown here is derived from an EMBL/GenBank/DDBJ whole genome shotgun (WGS) entry which is preliminary data.</text>
</comment>
<reference evidence="1 2" key="1">
    <citation type="submission" date="2020-03" db="EMBL/GenBank/DDBJ databases">
        <title>Rahnella aceri sp. nov., isoated from traditional Jeju Makgeolli.</title>
        <authorList>
            <person name="Kim I.S."/>
            <person name="Jeon D."/>
        </authorList>
    </citation>
    <scope>NUCLEOTIDE SEQUENCE [LARGE SCALE GENOMIC DNA]</scope>
    <source>
        <strain evidence="1 2">Lac-M11</strain>
    </source>
</reference>
<sequence length="294" mass="33193">MNTVKTVTADEFPLKAGDNLIMVVPHHDDTILGCGNFVIEALARGVLTTVTRVFVSCSRTNFFANYQEGLLSEEQIQRVTQARIEEDTLGCNDLFGGSYNWRQGIIGEWDAPIRGYSGPMTAGGGSWGDFSTFRPEEIDMYNRLITQYMWMLQEENTTILCLIANGSHVDHFNVREAMLHAAFLVGDNAKAQIVFVEDEPYTSDNTDQRFVEFDKLNARTGNGLTSLGMPCQPGQYKNTHMHEIFDAHYRTQYTDDYEADLNKNNDFIIYTLDKAKYKSITKDTSCTADYCVLA</sequence>
<evidence type="ECO:0000313" key="1">
    <source>
        <dbReference type="EMBL" id="NGX89612.1"/>
    </source>
</evidence>
<dbReference type="Proteomes" id="UP000476696">
    <property type="component" value="Unassembled WGS sequence"/>
</dbReference>
<keyword evidence="2" id="KW-1185">Reference proteome</keyword>
<dbReference type="AlphaFoldDB" id="A0A6M2BA64"/>
<name>A0A6M2BA64_9GAMM</name>
<accession>A0A6M2BA64</accession>
<organism evidence="1 2">
    <name type="scientific">Rahnella contaminans</name>
    <dbReference type="NCBI Taxonomy" id="2703882"/>
    <lineage>
        <taxon>Bacteria</taxon>
        <taxon>Pseudomonadati</taxon>
        <taxon>Pseudomonadota</taxon>
        <taxon>Gammaproteobacteria</taxon>
        <taxon>Enterobacterales</taxon>
        <taxon>Yersiniaceae</taxon>
        <taxon>Rahnella</taxon>
    </lineage>
</organism>
<dbReference type="SUPFAM" id="SSF102588">
    <property type="entry name" value="LmbE-like"/>
    <property type="match status" value="1"/>
</dbReference>
<dbReference type="InterPro" id="IPR024078">
    <property type="entry name" value="LmbE-like_dom_sf"/>
</dbReference>
<evidence type="ECO:0000313" key="2">
    <source>
        <dbReference type="Proteomes" id="UP000476696"/>
    </source>
</evidence>
<dbReference type="Gene3D" id="3.40.50.10320">
    <property type="entry name" value="LmbE-like"/>
    <property type="match status" value="1"/>
</dbReference>
<protein>
    <recommendedName>
        <fullName evidence="3">PIG-L family deacetylase</fullName>
    </recommendedName>
</protein>
<proteinExistence type="predicted"/>
<gene>
    <name evidence="1" type="ORF">GW579_21255</name>
</gene>
<dbReference type="EMBL" id="JAADJS010000006">
    <property type="protein sequence ID" value="NGX89612.1"/>
    <property type="molecule type" value="Genomic_DNA"/>
</dbReference>
<dbReference type="RefSeq" id="WP_152325409.1">
    <property type="nucleotide sequence ID" value="NZ_JAADJS010000006.1"/>
</dbReference>